<evidence type="ECO:0000313" key="5">
    <source>
        <dbReference type="Proteomes" id="UP000241808"/>
    </source>
</evidence>
<dbReference type="Pfam" id="PF02698">
    <property type="entry name" value="DUF218"/>
    <property type="match status" value="1"/>
</dbReference>
<reference evidence="4 5" key="1">
    <citation type="submission" date="2018-04" db="EMBL/GenBank/DDBJ databases">
        <title>Genomic Encyclopedia of Archaeal and Bacterial Type Strains, Phase II (KMG-II): from individual species to whole genera.</title>
        <authorList>
            <person name="Goeker M."/>
        </authorList>
    </citation>
    <scope>NUCLEOTIDE SEQUENCE [LARGE SCALE GENOMIC DNA]</scope>
    <source>
        <strain evidence="4 5">DSM 25521</strain>
    </source>
</reference>
<dbReference type="Gene3D" id="3.40.50.620">
    <property type="entry name" value="HUPs"/>
    <property type="match status" value="1"/>
</dbReference>
<feature type="transmembrane region" description="Helical" evidence="2">
    <location>
        <begin position="46"/>
        <end position="67"/>
    </location>
</feature>
<gene>
    <name evidence="4" type="ORF">C8P69_103228</name>
</gene>
<dbReference type="CDD" id="cd06259">
    <property type="entry name" value="YdcF-like"/>
    <property type="match status" value="1"/>
</dbReference>
<keyword evidence="2" id="KW-0812">Transmembrane</keyword>
<feature type="region of interest" description="Disordered" evidence="1">
    <location>
        <begin position="12"/>
        <end position="32"/>
    </location>
</feature>
<comment type="caution">
    <text evidence="4">The sequence shown here is derived from an EMBL/GenBank/DDBJ whole genome shotgun (WGS) entry which is preliminary data.</text>
</comment>
<keyword evidence="5" id="KW-1185">Reference proteome</keyword>
<dbReference type="GO" id="GO:0000270">
    <property type="term" value="P:peptidoglycan metabolic process"/>
    <property type="evidence" value="ECO:0007669"/>
    <property type="project" value="TreeGrafter"/>
</dbReference>
<dbReference type="AlphaFoldDB" id="A0A2T4ZEI1"/>
<dbReference type="OrthoDB" id="9812311at2"/>
<dbReference type="Proteomes" id="UP000241808">
    <property type="component" value="Unassembled WGS sequence"/>
</dbReference>
<name>A0A2T4ZEI1_9HYPH</name>
<dbReference type="InterPro" id="IPR003848">
    <property type="entry name" value="DUF218"/>
</dbReference>
<feature type="domain" description="DUF218" evidence="3">
    <location>
        <begin position="83"/>
        <end position="205"/>
    </location>
</feature>
<dbReference type="PANTHER" id="PTHR30336">
    <property type="entry name" value="INNER MEMBRANE PROTEIN, PROBABLE PERMEASE"/>
    <property type="match status" value="1"/>
</dbReference>
<organism evidence="4 5">
    <name type="scientific">Phreatobacter oligotrophus</name>
    <dbReference type="NCBI Taxonomy" id="1122261"/>
    <lineage>
        <taxon>Bacteria</taxon>
        <taxon>Pseudomonadati</taxon>
        <taxon>Pseudomonadota</taxon>
        <taxon>Alphaproteobacteria</taxon>
        <taxon>Hyphomicrobiales</taxon>
        <taxon>Phreatobacteraceae</taxon>
        <taxon>Phreatobacter</taxon>
    </lineage>
</organism>
<dbReference type="InterPro" id="IPR014729">
    <property type="entry name" value="Rossmann-like_a/b/a_fold"/>
</dbReference>
<keyword evidence="2" id="KW-0472">Membrane</keyword>
<dbReference type="InterPro" id="IPR051599">
    <property type="entry name" value="Cell_Envelope_Assoc"/>
</dbReference>
<dbReference type="GO" id="GO:0005886">
    <property type="term" value="C:plasma membrane"/>
    <property type="evidence" value="ECO:0007669"/>
    <property type="project" value="TreeGrafter"/>
</dbReference>
<evidence type="ECO:0000256" key="1">
    <source>
        <dbReference type="SAM" id="MobiDB-lite"/>
    </source>
</evidence>
<evidence type="ECO:0000256" key="2">
    <source>
        <dbReference type="SAM" id="Phobius"/>
    </source>
</evidence>
<dbReference type="EMBL" id="PZZL01000003">
    <property type="protein sequence ID" value="PTM60298.1"/>
    <property type="molecule type" value="Genomic_DNA"/>
</dbReference>
<accession>A0A2T4ZEI1</accession>
<sequence>MIFSMTTLRMDNASGRNLPGRETGTAPADDRSGRVPALRRLMRPGFLLPAICASLAAGLLGGFIAFAESATRPYDPSSPRTEAIVALTGGASRVSDAVTLLGTGHGRRLLISGVNPMVGERELARAVPGATAFLGCCIDLDHRALNTRGNAIETAKWVRLHAFRSLLVVTSGYHMPRTMLELQQLMPEVRLVAFPVQTGVLHPDGWWKDAASVKILGFEYAKYLMAAVGLRLDRATADPAQQRLRTARS</sequence>
<dbReference type="GO" id="GO:0043164">
    <property type="term" value="P:Gram-negative-bacterium-type cell wall biogenesis"/>
    <property type="evidence" value="ECO:0007669"/>
    <property type="project" value="TreeGrafter"/>
</dbReference>
<protein>
    <submittedName>
        <fullName evidence="4">Uncharacterized SAM-binding protein YcdF (DUF218 family)</fullName>
    </submittedName>
</protein>
<evidence type="ECO:0000313" key="4">
    <source>
        <dbReference type="EMBL" id="PTM60298.1"/>
    </source>
</evidence>
<evidence type="ECO:0000259" key="3">
    <source>
        <dbReference type="Pfam" id="PF02698"/>
    </source>
</evidence>
<keyword evidence="2" id="KW-1133">Transmembrane helix</keyword>
<dbReference type="PANTHER" id="PTHR30336:SF4">
    <property type="entry name" value="ENVELOPE BIOGENESIS FACTOR ELYC"/>
    <property type="match status" value="1"/>
</dbReference>
<proteinExistence type="predicted"/>